<dbReference type="OrthoDB" id="597333at2"/>
<dbReference type="RefSeq" id="WP_036009260.1">
    <property type="nucleotide sequence ID" value="NZ_CADFGU010000002.1"/>
</dbReference>
<feature type="transmembrane region" description="Helical" evidence="6">
    <location>
        <begin position="123"/>
        <end position="141"/>
    </location>
</feature>
<protein>
    <recommendedName>
        <fullName evidence="7">Type II secretion system protein GspF domain-containing protein</fullName>
    </recommendedName>
</protein>
<evidence type="ECO:0000313" key="9">
    <source>
        <dbReference type="Proteomes" id="UP000033618"/>
    </source>
</evidence>
<gene>
    <name evidence="8" type="ORF">WM40_13000</name>
</gene>
<comment type="caution">
    <text evidence="8">The sequence shown here is derived from an EMBL/GenBank/DDBJ whole genome shotgun (WGS) entry which is preliminary data.</text>
</comment>
<feature type="transmembrane region" description="Helical" evidence="6">
    <location>
        <begin position="288"/>
        <end position="308"/>
    </location>
</feature>
<evidence type="ECO:0000259" key="7">
    <source>
        <dbReference type="Pfam" id="PF00482"/>
    </source>
</evidence>
<feature type="domain" description="Type II secretion system protein GspF" evidence="7">
    <location>
        <begin position="179"/>
        <end position="305"/>
    </location>
</feature>
<reference evidence="8 9" key="1">
    <citation type="submission" date="2015-03" db="EMBL/GenBank/DDBJ databases">
        <title>Draft Genome Sequence of Burkholderia andropogonis type strain ICMP2807, isolated from Sorghum bicolor.</title>
        <authorList>
            <person name="Lopes-Santos L."/>
            <person name="Castro D.B."/>
            <person name="Ottoboni L.M."/>
            <person name="Park D."/>
            <person name="Weirc B.S."/>
            <person name="Destefano S.A."/>
        </authorList>
    </citation>
    <scope>NUCLEOTIDE SEQUENCE [LARGE SCALE GENOMIC DNA]</scope>
    <source>
        <strain evidence="8 9">ICMP2807</strain>
    </source>
</reference>
<organism evidence="8 9">
    <name type="scientific">Robbsia andropogonis</name>
    <dbReference type="NCBI Taxonomy" id="28092"/>
    <lineage>
        <taxon>Bacteria</taxon>
        <taxon>Pseudomonadati</taxon>
        <taxon>Pseudomonadota</taxon>
        <taxon>Betaproteobacteria</taxon>
        <taxon>Burkholderiales</taxon>
        <taxon>Burkholderiaceae</taxon>
        <taxon>Robbsia</taxon>
    </lineage>
</organism>
<dbReference type="GO" id="GO:0005886">
    <property type="term" value="C:plasma membrane"/>
    <property type="evidence" value="ECO:0007669"/>
    <property type="project" value="UniProtKB-SubCell"/>
</dbReference>
<evidence type="ECO:0000256" key="2">
    <source>
        <dbReference type="ARBA" id="ARBA00022475"/>
    </source>
</evidence>
<evidence type="ECO:0000256" key="4">
    <source>
        <dbReference type="ARBA" id="ARBA00022989"/>
    </source>
</evidence>
<dbReference type="PATRIC" id="fig|28092.6.peg.3056"/>
<comment type="subcellular location">
    <subcellularLocation>
        <location evidence="1">Cell membrane</location>
        <topology evidence="1">Multi-pass membrane protein</topology>
    </subcellularLocation>
</comment>
<dbReference type="STRING" id="28092.WM40_13000"/>
<feature type="transmembrane region" description="Helical" evidence="6">
    <location>
        <begin position="6"/>
        <end position="23"/>
    </location>
</feature>
<dbReference type="InterPro" id="IPR018076">
    <property type="entry name" value="T2SS_GspF_dom"/>
</dbReference>
<dbReference type="EMBL" id="LAQU01000012">
    <property type="protein sequence ID" value="KKB63161.1"/>
    <property type="molecule type" value="Genomic_DNA"/>
</dbReference>
<proteinExistence type="predicted"/>
<dbReference type="Proteomes" id="UP000033618">
    <property type="component" value="Unassembled WGS sequence"/>
</dbReference>
<keyword evidence="3 6" id="KW-0812">Transmembrane</keyword>
<dbReference type="PANTHER" id="PTHR35007:SF1">
    <property type="entry name" value="PILUS ASSEMBLY PROTEIN"/>
    <property type="match status" value="1"/>
</dbReference>
<evidence type="ECO:0000256" key="5">
    <source>
        <dbReference type="ARBA" id="ARBA00023136"/>
    </source>
</evidence>
<keyword evidence="5 6" id="KW-0472">Membrane</keyword>
<evidence type="ECO:0000256" key="1">
    <source>
        <dbReference type="ARBA" id="ARBA00004651"/>
    </source>
</evidence>
<evidence type="ECO:0000256" key="6">
    <source>
        <dbReference type="SAM" id="Phobius"/>
    </source>
</evidence>
<dbReference type="PANTHER" id="PTHR35007">
    <property type="entry name" value="INTEGRAL MEMBRANE PROTEIN-RELATED"/>
    <property type="match status" value="1"/>
</dbReference>
<keyword evidence="4 6" id="KW-1133">Transmembrane helix</keyword>
<keyword evidence="2" id="KW-1003">Cell membrane</keyword>
<evidence type="ECO:0000256" key="3">
    <source>
        <dbReference type="ARBA" id="ARBA00022692"/>
    </source>
</evidence>
<sequence>MSSTMLLLAAVLLGVAGIVIWQSHRIERRRAQNAGAFADRRIEAARAPPPVVRPGFDGNGERGGVQGGNAAAISAGAWTSAGAKARKDGTGSPVRQWYAGVMAAPWVESMVLRADIPAPGRWLATRIGALVGAALLAWLLVGWEMSAFVLVFGSAVCALLLHLRIGRRRNRIVRQLPVFLDLMVRQVTVGTSLNSAFQQLAPKTAQPLGAILERAAQMNRAGVELDTAVKQVARLYGIDQLLMIGAVLGVSTKFGGRSDQVLERIAGFMRDTEQARDELVALSAETRLSAWILGALPLAVALFLMCFNRQFFLGMWEDPIGARMLLGAAALQTLGSVMLYRMAKSV</sequence>
<dbReference type="Pfam" id="PF00482">
    <property type="entry name" value="T2SSF"/>
    <property type="match status" value="1"/>
</dbReference>
<evidence type="ECO:0000313" key="8">
    <source>
        <dbReference type="EMBL" id="KKB63161.1"/>
    </source>
</evidence>
<feature type="transmembrane region" description="Helical" evidence="6">
    <location>
        <begin position="147"/>
        <end position="165"/>
    </location>
</feature>
<keyword evidence="9" id="KW-1185">Reference proteome</keyword>
<dbReference type="AlphaFoldDB" id="A0A0F5JZ56"/>
<name>A0A0F5JZ56_9BURK</name>
<accession>A0A0F5JZ56</accession>
<feature type="transmembrane region" description="Helical" evidence="6">
    <location>
        <begin position="320"/>
        <end position="340"/>
    </location>
</feature>